<evidence type="ECO:0000313" key="2">
    <source>
        <dbReference type="Proteomes" id="UP000486601"/>
    </source>
</evidence>
<comment type="caution">
    <text evidence="1">The sequence shown here is derived from an EMBL/GenBank/DDBJ whole genome shotgun (WGS) entry which is preliminary data.</text>
</comment>
<protein>
    <submittedName>
        <fullName evidence="1">Uncharacterized protein</fullName>
    </submittedName>
</protein>
<name>A0A7X5PBY5_CLOSG</name>
<dbReference type="RefSeq" id="WP_039698799.1">
    <property type="nucleotide sequence ID" value="NZ_SXAL01000019.1"/>
</dbReference>
<reference evidence="1 2" key="1">
    <citation type="submission" date="2019-04" db="EMBL/GenBank/DDBJ databases">
        <title>Genome sequencing of Clostridium botulinum Groups I-IV and Clostridium butyricum.</title>
        <authorList>
            <person name="Brunt J."/>
            <person name="Van Vliet A.H.M."/>
            <person name="Stringer S.C."/>
            <person name="Carter A.T."/>
            <person name="Peck M.W."/>
        </authorList>
    </citation>
    <scope>NUCLEOTIDE SEQUENCE [LARGE SCALE GENOMIC DNA]</scope>
    <source>
        <strain evidence="1 2">IFR 18/108</strain>
    </source>
</reference>
<proteinExistence type="predicted"/>
<dbReference type="SUPFAM" id="SSF46785">
    <property type="entry name" value="Winged helix' DNA-binding domain"/>
    <property type="match status" value="1"/>
</dbReference>
<dbReference type="Proteomes" id="UP000486601">
    <property type="component" value="Unassembled WGS sequence"/>
</dbReference>
<dbReference type="InterPro" id="IPR036390">
    <property type="entry name" value="WH_DNA-bd_sf"/>
</dbReference>
<gene>
    <name evidence="1" type="ORF">FDF70_17290</name>
</gene>
<evidence type="ECO:0000313" key="1">
    <source>
        <dbReference type="EMBL" id="NFR63181.1"/>
    </source>
</evidence>
<dbReference type="AlphaFoldDB" id="A0A7X5PBY5"/>
<organism evidence="1 2">
    <name type="scientific">Clostridium sporogenes</name>
    <dbReference type="NCBI Taxonomy" id="1509"/>
    <lineage>
        <taxon>Bacteria</taxon>
        <taxon>Bacillati</taxon>
        <taxon>Bacillota</taxon>
        <taxon>Clostridia</taxon>
        <taxon>Eubacteriales</taxon>
        <taxon>Clostridiaceae</taxon>
        <taxon>Clostridium</taxon>
    </lineage>
</organism>
<sequence>MKYKKIKQDDVYNILVNVAQDIMSPIDVINISNIASLLKTSKYQVKKYIDIMVKDNMVELKCEIIHDEYEVIPPYWGYRLTEKGKDTKQYKAKQKRHLEIIEECFCGNNSHFDTKGWGTDEYGDIMYLERSNY</sequence>
<accession>A0A7X5PBY5</accession>
<dbReference type="EMBL" id="SXCS01000011">
    <property type="protein sequence ID" value="NFR63181.1"/>
    <property type="molecule type" value="Genomic_DNA"/>
</dbReference>